<dbReference type="GO" id="GO:0017116">
    <property type="term" value="F:single-stranded DNA helicase activity"/>
    <property type="evidence" value="ECO:0007669"/>
    <property type="project" value="TreeGrafter"/>
</dbReference>
<comment type="catalytic activity">
    <reaction evidence="7">
        <text>ATP + H2O = ADP + phosphate + H(+)</text>
        <dbReference type="Rhea" id="RHEA:13065"/>
        <dbReference type="ChEBI" id="CHEBI:15377"/>
        <dbReference type="ChEBI" id="CHEBI:15378"/>
        <dbReference type="ChEBI" id="CHEBI:30616"/>
        <dbReference type="ChEBI" id="CHEBI:43474"/>
        <dbReference type="ChEBI" id="CHEBI:456216"/>
        <dbReference type="EC" id="3.6.4.12"/>
    </reaction>
</comment>
<reference evidence="10" key="1">
    <citation type="submission" date="2015-04" db="EMBL/GenBank/DDBJ databases">
        <title>The genome sequence of the plant pathogenic Rhizarian Plasmodiophora brassicae reveals insights in its biotrophic life cycle and the origin of chitin synthesis.</title>
        <authorList>
            <person name="Schwelm A."/>
            <person name="Fogelqvist J."/>
            <person name="Knaust A."/>
            <person name="Julke S."/>
            <person name="Lilja T."/>
            <person name="Dhandapani V."/>
            <person name="Bonilla-Rosso G."/>
            <person name="Karlsson M."/>
            <person name="Shevchenko A."/>
            <person name="Choi S.R."/>
            <person name="Kim H.G."/>
            <person name="Park J.Y."/>
            <person name="Lim Y.P."/>
            <person name="Ludwig-Muller J."/>
            <person name="Dixelius C."/>
        </authorList>
    </citation>
    <scope>NUCLEOTIDE SEQUENCE</scope>
    <source>
        <tissue evidence="10">Potato root galls</tissue>
    </source>
</reference>
<proteinExistence type="inferred from homology"/>
<evidence type="ECO:0000256" key="2">
    <source>
        <dbReference type="ARBA" id="ARBA00008010"/>
    </source>
</evidence>
<dbReference type="PANTHER" id="PTHR11630:SF48">
    <property type="entry name" value="DNA HELICASE MCM9"/>
    <property type="match status" value="1"/>
</dbReference>
<comment type="similarity">
    <text evidence="2">Belongs to the MCM family.</text>
</comment>
<keyword evidence="6" id="KW-0539">Nucleus</keyword>
<dbReference type="InterPro" id="IPR033762">
    <property type="entry name" value="MCM_OB"/>
</dbReference>
<dbReference type="Pfam" id="PF17207">
    <property type="entry name" value="MCM_OB"/>
    <property type="match status" value="1"/>
</dbReference>
<dbReference type="InterPro" id="IPR012340">
    <property type="entry name" value="NA-bd_OB-fold"/>
</dbReference>
<name>A0A0H5QX75_9EUKA</name>
<dbReference type="GO" id="GO:0016787">
    <property type="term" value="F:hydrolase activity"/>
    <property type="evidence" value="ECO:0007669"/>
    <property type="project" value="UniProtKB-KW"/>
</dbReference>
<evidence type="ECO:0000256" key="6">
    <source>
        <dbReference type="ARBA" id="ARBA00023242"/>
    </source>
</evidence>
<keyword evidence="5" id="KW-0547">Nucleotide-binding</keyword>
<evidence type="ECO:0000259" key="8">
    <source>
        <dbReference type="Pfam" id="PF17207"/>
    </source>
</evidence>
<dbReference type="GO" id="GO:0003697">
    <property type="term" value="F:single-stranded DNA binding"/>
    <property type="evidence" value="ECO:0007669"/>
    <property type="project" value="TreeGrafter"/>
</dbReference>
<organism evidence="10">
    <name type="scientific">Spongospora subterranea</name>
    <dbReference type="NCBI Taxonomy" id="70186"/>
    <lineage>
        <taxon>Eukaryota</taxon>
        <taxon>Sar</taxon>
        <taxon>Rhizaria</taxon>
        <taxon>Endomyxa</taxon>
        <taxon>Phytomyxea</taxon>
        <taxon>Plasmodiophorida</taxon>
        <taxon>Plasmodiophoridae</taxon>
        <taxon>Spongospora</taxon>
    </lineage>
</organism>
<dbReference type="InterPro" id="IPR058768">
    <property type="entry name" value="MCM9_N"/>
</dbReference>
<dbReference type="GO" id="GO:0042555">
    <property type="term" value="C:MCM complex"/>
    <property type="evidence" value="ECO:0007669"/>
    <property type="project" value="TreeGrafter"/>
</dbReference>
<dbReference type="GO" id="GO:0005524">
    <property type="term" value="F:ATP binding"/>
    <property type="evidence" value="ECO:0007669"/>
    <property type="project" value="InterPro"/>
</dbReference>
<dbReference type="Pfam" id="PF26066">
    <property type="entry name" value="MCM9_N"/>
    <property type="match status" value="1"/>
</dbReference>
<evidence type="ECO:0000259" key="9">
    <source>
        <dbReference type="Pfam" id="PF26066"/>
    </source>
</evidence>
<keyword evidence="5" id="KW-0347">Helicase</keyword>
<keyword evidence="5" id="KW-0067">ATP-binding</keyword>
<comment type="subcellular location">
    <subcellularLocation>
        <location evidence="1">Nucleus</location>
    </subcellularLocation>
</comment>
<evidence type="ECO:0000256" key="4">
    <source>
        <dbReference type="ARBA" id="ARBA00022801"/>
    </source>
</evidence>
<dbReference type="Gene3D" id="2.20.28.10">
    <property type="match status" value="1"/>
</dbReference>
<dbReference type="SUPFAM" id="SSF50249">
    <property type="entry name" value="Nucleic acid-binding proteins"/>
    <property type="match status" value="1"/>
</dbReference>
<keyword evidence="4" id="KW-0378">Hydrolase</keyword>
<sequence>MLPSIARSIFGPYSNNCCPGRTFYRTYLQLLDFNADLAHRLWSDPTLMLRQFDCGLAQAQQEILETESPDPDLTVKSNCHLRPFSLPMDTFATRRSVSEIRSDDHGHLVDLHGTVVRTGAVRMLESERQYECDGCGAKFTIRSELETGSTIEVPTACPSTSTLKKRCRSKSFRFLEGSRICHDYQEIRIQEKVKNLSMGSIPRSIRVVLQHDLVDCIQAGADAIITGIVRSQWGRLQPQRACELRLFIEAINVDCNATPPSESHCFRKEFCIAQTFFINYHQTISFAKPFTVLFLDWLSLFFYSEEKIR</sequence>
<feature type="domain" description="MCM OB" evidence="8">
    <location>
        <begin position="98"/>
        <end position="231"/>
    </location>
</feature>
<evidence type="ECO:0000256" key="5">
    <source>
        <dbReference type="ARBA" id="ARBA00022806"/>
    </source>
</evidence>
<dbReference type="GO" id="GO:0000724">
    <property type="term" value="P:double-strand break repair via homologous recombination"/>
    <property type="evidence" value="ECO:0007669"/>
    <property type="project" value="TreeGrafter"/>
</dbReference>
<accession>A0A0H5QX75</accession>
<dbReference type="Gene3D" id="2.40.50.140">
    <property type="entry name" value="Nucleic acid-binding proteins"/>
    <property type="match status" value="1"/>
</dbReference>
<dbReference type="EC" id="3.6.4.12" evidence="3"/>
<dbReference type="PANTHER" id="PTHR11630">
    <property type="entry name" value="DNA REPLICATION LICENSING FACTOR MCM FAMILY MEMBER"/>
    <property type="match status" value="1"/>
</dbReference>
<protein>
    <recommendedName>
        <fullName evidence="3">DNA helicase</fullName>
        <ecNumber evidence="3">3.6.4.12</ecNumber>
    </recommendedName>
</protein>
<dbReference type="AlphaFoldDB" id="A0A0H5QX75"/>
<evidence type="ECO:0000256" key="1">
    <source>
        <dbReference type="ARBA" id="ARBA00004123"/>
    </source>
</evidence>
<dbReference type="EMBL" id="HACM01006151">
    <property type="protein sequence ID" value="CRZ06593.1"/>
    <property type="molecule type" value="Transcribed_RNA"/>
</dbReference>
<feature type="domain" description="MCM9 N-terminal" evidence="9">
    <location>
        <begin position="28"/>
        <end position="87"/>
    </location>
</feature>
<dbReference type="InterPro" id="IPR031327">
    <property type="entry name" value="MCM"/>
</dbReference>
<evidence type="ECO:0000313" key="10">
    <source>
        <dbReference type="EMBL" id="CRZ06593.1"/>
    </source>
</evidence>
<evidence type="ECO:0000256" key="3">
    <source>
        <dbReference type="ARBA" id="ARBA00012551"/>
    </source>
</evidence>
<evidence type="ECO:0000256" key="7">
    <source>
        <dbReference type="ARBA" id="ARBA00047995"/>
    </source>
</evidence>
<dbReference type="GO" id="GO:0005634">
    <property type="term" value="C:nucleus"/>
    <property type="evidence" value="ECO:0007669"/>
    <property type="project" value="UniProtKB-SubCell"/>
</dbReference>